<organism evidence="1 2">
    <name type="scientific">Isoptericola peretonis</name>
    <dbReference type="NCBI Taxonomy" id="2918523"/>
    <lineage>
        <taxon>Bacteria</taxon>
        <taxon>Bacillati</taxon>
        <taxon>Actinomycetota</taxon>
        <taxon>Actinomycetes</taxon>
        <taxon>Micrococcales</taxon>
        <taxon>Promicromonosporaceae</taxon>
        <taxon>Isoptericola</taxon>
    </lineage>
</organism>
<dbReference type="RefSeq" id="WP_416344709.1">
    <property type="nucleotide sequence ID" value="NZ_JALQCY010000004.1"/>
</dbReference>
<dbReference type="InterPro" id="IPR027417">
    <property type="entry name" value="P-loop_NTPase"/>
</dbReference>
<proteinExistence type="predicted"/>
<sequence>MTYRYDVYGLLVDSDVDLHLDRAADDTARSADLVVRRAPGSSGQAPLAGRTVLEHVRDGRCWYRAVELGGGQLVLRFDGVLDVELAPDGRRAVWRPAPGGDEGVAAVLLAGAFLAFVLTWRGDLVLHGSAVDLVRDDRAAGIGFVGRSGMGKSTMATLLCRAGGSLVTDDVLVLDRHGAGVVPRRGAAEVRLRDGAVALADELGAAGAPLRTSGDARHALHLAGTPGAAAMRPPAPLAALVIPFPDRSHDELRVQRLTPREAAITLMRVPRLSEWQDHAVTARHFADLVALTAQVPVLLARVPWGPPFRHDVVEDLIRTVLTGDLPGAEQLVQAGAQAVGSE</sequence>
<keyword evidence="2" id="KW-1185">Reference proteome</keyword>
<dbReference type="Proteomes" id="UP001651050">
    <property type="component" value="Unassembled WGS sequence"/>
</dbReference>
<accession>A0ABT0J5S2</accession>
<comment type="caution">
    <text evidence="1">The sequence shown here is derived from an EMBL/GenBank/DDBJ whole genome shotgun (WGS) entry which is preliminary data.</text>
</comment>
<protein>
    <recommendedName>
        <fullName evidence="3">HPr kinase</fullName>
    </recommendedName>
</protein>
<dbReference type="Gene3D" id="3.40.50.300">
    <property type="entry name" value="P-loop containing nucleotide triphosphate hydrolases"/>
    <property type="match status" value="1"/>
</dbReference>
<reference evidence="1 2" key="1">
    <citation type="submission" date="2022-02" db="EMBL/GenBank/DDBJ databases">
        <title>The car tank lid bacteriome: a reservoir of bacteria with potential in bioremediation of fuel.</title>
        <authorList>
            <person name="Vidal-Verdu A."/>
            <person name="Gomez-Martinez D."/>
            <person name="Latorre-Perez A."/>
            <person name="Pereto J."/>
            <person name="Porcar M."/>
        </authorList>
    </citation>
    <scope>NUCLEOTIDE SEQUENCE [LARGE SCALE GENOMIC DNA]</scope>
    <source>
        <strain evidence="1 2">4D.3</strain>
    </source>
</reference>
<dbReference type="EMBL" id="JALQCY010000004">
    <property type="protein sequence ID" value="MCK9794848.1"/>
    <property type="molecule type" value="Genomic_DNA"/>
</dbReference>
<gene>
    <name evidence="1" type="ORF">M1843_13940</name>
</gene>
<evidence type="ECO:0000313" key="1">
    <source>
        <dbReference type="EMBL" id="MCK9794848.1"/>
    </source>
</evidence>
<dbReference type="SUPFAM" id="SSF53795">
    <property type="entry name" value="PEP carboxykinase-like"/>
    <property type="match status" value="1"/>
</dbReference>
<evidence type="ECO:0008006" key="3">
    <source>
        <dbReference type="Google" id="ProtNLM"/>
    </source>
</evidence>
<evidence type="ECO:0000313" key="2">
    <source>
        <dbReference type="Proteomes" id="UP001651050"/>
    </source>
</evidence>
<name>A0ABT0J5S2_9MICO</name>